<reference evidence="1 2" key="1">
    <citation type="submission" date="2017-08" db="EMBL/GenBank/DDBJ databases">
        <title>Whole Genome Sequence of Sphingobium hydrophobicum C1: Insights into Adaption to the Electronic-waste Contaminated Sediment.</title>
        <authorList>
            <person name="Song D."/>
            <person name="Chen X."/>
            <person name="Xu M."/>
        </authorList>
    </citation>
    <scope>NUCLEOTIDE SEQUENCE [LARGE SCALE GENOMIC DNA]</scope>
    <source>
        <strain evidence="1 2">C1</strain>
    </source>
</reference>
<dbReference type="Proteomes" id="UP000217141">
    <property type="component" value="Chromosome I"/>
</dbReference>
<dbReference type="KEGG" id="shyd:CJD35_13555"/>
<dbReference type="EMBL" id="CP022745">
    <property type="protein sequence ID" value="ASY45343.1"/>
    <property type="molecule type" value="Genomic_DNA"/>
</dbReference>
<name>A0A249MVE2_SPHXE</name>
<evidence type="ECO:0000313" key="1">
    <source>
        <dbReference type="EMBL" id="ASY45343.1"/>
    </source>
</evidence>
<gene>
    <name evidence="1" type="ORF">CJD35_13555</name>
</gene>
<organism evidence="1 2">
    <name type="scientific">Sphingobium xenophagum</name>
    <dbReference type="NCBI Taxonomy" id="121428"/>
    <lineage>
        <taxon>Bacteria</taxon>
        <taxon>Pseudomonadati</taxon>
        <taxon>Pseudomonadota</taxon>
        <taxon>Alphaproteobacteria</taxon>
        <taxon>Sphingomonadales</taxon>
        <taxon>Sphingomonadaceae</taxon>
        <taxon>Sphingobium</taxon>
    </lineage>
</organism>
<evidence type="ECO:0000313" key="2">
    <source>
        <dbReference type="Proteomes" id="UP000217141"/>
    </source>
</evidence>
<sequence>MTVMTLAAEFYAGTRAKAPVLDIVRIGNGQRDHVETILVINKREARAVARDLGATPWNF</sequence>
<protein>
    <submittedName>
        <fullName evidence="1">Uncharacterized protein</fullName>
    </submittedName>
</protein>
<dbReference type="AlphaFoldDB" id="A0A249MVE2"/>
<accession>A0A249MVE2</accession>
<proteinExistence type="predicted"/>